<comment type="caution">
    <text evidence="1">The sequence shown here is derived from an EMBL/GenBank/DDBJ whole genome shotgun (WGS) entry which is preliminary data.</text>
</comment>
<dbReference type="Proteomes" id="UP000255355">
    <property type="component" value="Unassembled WGS sequence"/>
</dbReference>
<evidence type="ECO:0000313" key="1">
    <source>
        <dbReference type="EMBL" id="RDI53985.1"/>
    </source>
</evidence>
<dbReference type="EMBL" id="QQAZ01000002">
    <property type="protein sequence ID" value="RDI53985.1"/>
    <property type="molecule type" value="Genomic_DNA"/>
</dbReference>
<organism evidence="1 2">
    <name type="scientific">Nocardia mexicana</name>
    <dbReference type="NCBI Taxonomy" id="279262"/>
    <lineage>
        <taxon>Bacteria</taxon>
        <taxon>Bacillati</taxon>
        <taxon>Actinomycetota</taxon>
        <taxon>Actinomycetes</taxon>
        <taxon>Mycobacteriales</taxon>
        <taxon>Nocardiaceae</taxon>
        <taxon>Nocardia</taxon>
    </lineage>
</organism>
<gene>
    <name evidence="1" type="ORF">DFR68_102106</name>
</gene>
<dbReference type="InterPro" id="IPR016039">
    <property type="entry name" value="Thiolase-like"/>
</dbReference>
<dbReference type="RefSeq" id="WP_068016038.1">
    <property type="nucleotide sequence ID" value="NZ_QQAZ01000002.1"/>
</dbReference>
<evidence type="ECO:0000313" key="2">
    <source>
        <dbReference type="Proteomes" id="UP000255355"/>
    </source>
</evidence>
<dbReference type="GO" id="GO:0044550">
    <property type="term" value="P:secondary metabolite biosynthetic process"/>
    <property type="evidence" value="ECO:0007669"/>
    <property type="project" value="TreeGrafter"/>
</dbReference>
<sequence length="313" mass="31747">MSTAIVSAAVCTDVDTGSYFQLATRAGRACMERAGVSPDRIGVVINAGVFRDSNISEPAVAALIQQRLGIGLEYRTGRVPAFSFDLLHGATGVIHALTVAHCFLAPGELEYALIVAGDTHPSTERVVEGFPYAAGGAAVLLRSSSGAGGFGQLHATQTTGAAEPTAWVDLGAAGTAGRSALSVRTGAGDPLAYAVDVVQDCLAAEGLDRGDFGTGSVVLLAPAPEPGFREQLAYRLGVPSISVAGIDPAIGDPYTAAPVHAYLNAADAGLLDAARAVLFLAADDSSAACLAYRPQPLEPAGSAVALHAKHIDV</sequence>
<name>A0A370HC87_9NOCA</name>
<accession>A0A370HC87</accession>
<dbReference type="PANTHER" id="PTHR34069">
    <property type="entry name" value="3-OXOACYL-[ACYL-CARRIER-PROTEIN] SYNTHASE 3"/>
    <property type="match status" value="1"/>
</dbReference>
<dbReference type="Gene3D" id="3.40.47.10">
    <property type="match status" value="1"/>
</dbReference>
<proteinExistence type="predicted"/>
<dbReference type="STRING" id="1210089.GCA_001613165_01687"/>
<dbReference type="SUPFAM" id="SSF53901">
    <property type="entry name" value="Thiolase-like"/>
    <property type="match status" value="1"/>
</dbReference>
<reference evidence="1 2" key="1">
    <citation type="submission" date="2018-07" db="EMBL/GenBank/DDBJ databases">
        <title>Genomic Encyclopedia of Type Strains, Phase IV (KMG-IV): sequencing the most valuable type-strain genomes for metagenomic binning, comparative biology and taxonomic classification.</title>
        <authorList>
            <person name="Goeker M."/>
        </authorList>
    </citation>
    <scope>NUCLEOTIDE SEQUENCE [LARGE SCALE GENOMIC DNA]</scope>
    <source>
        <strain evidence="1 2">DSM 44952</strain>
    </source>
</reference>
<dbReference type="GO" id="GO:0016746">
    <property type="term" value="F:acyltransferase activity"/>
    <property type="evidence" value="ECO:0007669"/>
    <property type="project" value="UniProtKB-KW"/>
</dbReference>
<dbReference type="PANTHER" id="PTHR34069:SF2">
    <property type="entry name" value="BETA-KETOACYL-[ACYL-CARRIER-PROTEIN] SYNTHASE III"/>
    <property type="match status" value="1"/>
</dbReference>
<protein>
    <submittedName>
        <fullName evidence="1">3-oxoacyl-[acyl-carrier-protein] synthase-3</fullName>
    </submittedName>
</protein>
<keyword evidence="2" id="KW-1185">Reference proteome</keyword>
<dbReference type="AlphaFoldDB" id="A0A370HC87"/>
<dbReference type="OrthoDB" id="6195581at2"/>